<proteinExistence type="inferred from homology"/>
<reference evidence="17 19" key="2">
    <citation type="submission" date="2023-09" db="EMBL/GenBank/DDBJ databases">
        <title>Complete-Gapless Cercospora beticola genome.</title>
        <authorList>
            <person name="Wyatt N.A."/>
            <person name="Spanner R.E."/>
            <person name="Bolton M.D."/>
        </authorList>
    </citation>
    <scope>NUCLEOTIDE SEQUENCE [LARGE SCALE GENOMIC DNA]</scope>
    <source>
        <strain evidence="17">Cb09-40</strain>
    </source>
</reference>
<evidence type="ECO:0000256" key="10">
    <source>
        <dbReference type="ARBA" id="ARBA00023054"/>
    </source>
</evidence>
<reference evidence="16 18" key="1">
    <citation type="submission" date="2015-10" db="EMBL/GenBank/DDBJ databases">
        <title>The cercosporin biosynthetic gene cluster was horizontally transferred to several fungal lineages and shown to be expanded in Cercospora beticola based on microsynteny with recipient genomes.</title>
        <authorList>
            <person name="De Jonge R."/>
            <person name="Ebert M.K."/>
            <person name="Suttle J.C."/>
            <person name="Jurick Ii W.M."/>
            <person name="Secor G.A."/>
            <person name="Thomma B.P."/>
            <person name="Van De Peer Y."/>
            <person name="Bolton M.D."/>
        </authorList>
    </citation>
    <scope>NUCLEOTIDE SEQUENCE [LARGE SCALE GENOMIC DNA]</scope>
    <source>
        <strain evidence="16 18">09-40</strain>
    </source>
</reference>
<evidence type="ECO:0000256" key="7">
    <source>
        <dbReference type="ARBA" id="ARBA00022692"/>
    </source>
</evidence>
<keyword evidence="19" id="KW-1185">Reference proteome</keyword>
<sequence length="630" mass="69118">METIHADSPLAAYLEGEGTFDFDNDSRTSDDIRPPHTPDQNDSSSEAAFAPTAKGPIFPRIRIPQLQSPPQDKQSPRSAFTRAHHAWSSAVNSRLGASDNAKFLEHFRYTIVASQLLNEYLDHGSLAPATALATTFGLQGSSKEAAIAEDTANVVGALSAAAVAFAVVYFIDWLRTRRVSRSRAALLLGAIALALFAGYGYMRRQWLESLRHEAVDAATGMTTNWQAFELSSSSSLSFIQEVELVSKGYRLSTPLPPASRIEETGTARRCAKLRVALHKAYATTIPASIKAYTALAALIREDDLEKYFEVYDISSQDARESTGPDALRVLEEDPESLKSLRVLSYRACVLRRITLCSLMALGADGGKLDFARWRAATHIMRELSKAVAGSAERIRLILSEMESFSMASPALKATNTPHRERMRGQVRKISALGTGIRGLQAKMQILREETNKSIEQSEDLTDLGPTLMAQYDAIGTDLRELLEAWEAGKQSLQANISRHERRISMASSGLRSPVSSLGGLTAVDEISDGPADALKVLNGEGSKSQRSSLNATSDEEEMVFEAIAMPRQRQSLVSREERIAKMNEQRAKQQELRAQRDANTSMLRELESVINLRPKKALPNGAQPPRVTSL</sequence>
<feature type="compositionally biased region" description="Basic and acidic residues" evidence="13">
    <location>
        <begin position="24"/>
        <end position="36"/>
    </location>
</feature>
<keyword evidence="9 14" id="KW-1133">Transmembrane helix</keyword>
<evidence type="ECO:0000256" key="8">
    <source>
        <dbReference type="ARBA" id="ARBA00022949"/>
    </source>
</evidence>
<dbReference type="Proteomes" id="UP001302367">
    <property type="component" value="Chromosome 4"/>
</dbReference>
<dbReference type="PANTHER" id="PTHR15989:SF5">
    <property type="entry name" value="VEZATIN"/>
    <property type="match status" value="1"/>
</dbReference>
<comment type="subcellular location">
    <subcellularLocation>
        <location evidence="2">Cell junction</location>
        <location evidence="2">Adherens junction</location>
    </subcellularLocation>
    <subcellularLocation>
        <location evidence="3">Cell membrane</location>
        <topology evidence="3">Multi-pass membrane protein</topology>
    </subcellularLocation>
    <subcellularLocation>
        <location evidence="1">Nucleus</location>
    </subcellularLocation>
</comment>
<accession>A0A2G5HN03</accession>
<evidence type="ECO:0000256" key="11">
    <source>
        <dbReference type="ARBA" id="ARBA00023136"/>
    </source>
</evidence>
<evidence type="ECO:0000256" key="4">
    <source>
        <dbReference type="ARBA" id="ARBA00007245"/>
    </source>
</evidence>
<comment type="similarity">
    <text evidence="4">Belongs to the vezatin family.</text>
</comment>
<dbReference type="InterPro" id="IPR026858">
    <property type="entry name" value="Vezatin"/>
</dbReference>
<feature type="domain" description="Myosin-binding" evidence="15">
    <location>
        <begin position="164"/>
        <end position="443"/>
    </location>
</feature>
<evidence type="ECO:0000313" key="17">
    <source>
        <dbReference type="EMBL" id="WPB01757.1"/>
    </source>
</evidence>
<keyword evidence="10" id="KW-0175">Coiled coil</keyword>
<dbReference type="GO" id="GO:0005634">
    <property type="term" value="C:nucleus"/>
    <property type="evidence" value="ECO:0007669"/>
    <property type="project" value="UniProtKB-SubCell"/>
</dbReference>
<keyword evidence="7 14" id="KW-0812">Transmembrane</keyword>
<evidence type="ECO:0000256" key="13">
    <source>
        <dbReference type="SAM" id="MobiDB-lite"/>
    </source>
</evidence>
<keyword evidence="6" id="KW-1003">Cell membrane</keyword>
<dbReference type="OrthoDB" id="21151at2759"/>
<dbReference type="GO" id="GO:0017022">
    <property type="term" value="F:myosin binding"/>
    <property type="evidence" value="ECO:0007669"/>
    <property type="project" value="InterPro"/>
</dbReference>
<name>A0A2G5HN03_CERBT</name>
<evidence type="ECO:0000259" key="15">
    <source>
        <dbReference type="Pfam" id="PF12632"/>
    </source>
</evidence>
<feature type="transmembrane region" description="Helical" evidence="14">
    <location>
        <begin position="152"/>
        <end position="172"/>
    </location>
</feature>
<dbReference type="InterPro" id="IPR026859">
    <property type="entry name" value="Myosin-bd"/>
</dbReference>
<keyword evidence="12" id="KW-0539">Nucleus</keyword>
<dbReference type="Proteomes" id="UP000230605">
    <property type="component" value="Chromosome 4"/>
</dbReference>
<evidence type="ECO:0000313" key="19">
    <source>
        <dbReference type="Proteomes" id="UP001302367"/>
    </source>
</evidence>
<dbReference type="AlphaFoldDB" id="A0A2G5HN03"/>
<feature type="region of interest" description="Disordered" evidence="13">
    <location>
        <begin position="16"/>
        <end position="51"/>
    </location>
</feature>
<keyword evidence="11 14" id="KW-0472">Membrane</keyword>
<evidence type="ECO:0000256" key="9">
    <source>
        <dbReference type="ARBA" id="ARBA00022989"/>
    </source>
</evidence>
<evidence type="ECO:0000313" key="18">
    <source>
        <dbReference type="Proteomes" id="UP000230605"/>
    </source>
</evidence>
<keyword evidence="8" id="KW-0965">Cell junction</keyword>
<protein>
    <recommendedName>
        <fullName evidence="5">Vezatin</fullName>
    </recommendedName>
</protein>
<dbReference type="PANTHER" id="PTHR15989">
    <property type="entry name" value="VEZATIN"/>
    <property type="match status" value="1"/>
</dbReference>
<evidence type="ECO:0000256" key="1">
    <source>
        <dbReference type="ARBA" id="ARBA00004123"/>
    </source>
</evidence>
<evidence type="ECO:0000256" key="6">
    <source>
        <dbReference type="ARBA" id="ARBA00022475"/>
    </source>
</evidence>
<dbReference type="EMBL" id="CP134187">
    <property type="protein sequence ID" value="WPB01757.1"/>
    <property type="molecule type" value="Genomic_DNA"/>
</dbReference>
<organism evidence="16 18">
    <name type="scientific">Cercospora beticola</name>
    <name type="common">Sugarbeet leaf spot fungus</name>
    <dbReference type="NCBI Taxonomy" id="122368"/>
    <lineage>
        <taxon>Eukaryota</taxon>
        <taxon>Fungi</taxon>
        <taxon>Dikarya</taxon>
        <taxon>Ascomycota</taxon>
        <taxon>Pezizomycotina</taxon>
        <taxon>Dothideomycetes</taxon>
        <taxon>Dothideomycetidae</taxon>
        <taxon>Mycosphaerellales</taxon>
        <taxon>Mycosphaerellaceae</taxon>
        <taxon>Cercospora</taxon>
    </lineage>
</organism>
<evidence type="ECO:0000256" key="14">
    <source>
        <dbReference type="SAM" id="Phobius"/>
    </source>
</evidence>
<feature type="transmembrane region" description="Helical" evidence="14">
    <location>
        <begin position="184"/>
        <end position="202"/>
    </location>
</feature>
<evidence type="ECO:0000256" key="3">
    <source>
        <dbReference type="ARBA" id="ARBA00004651"/>
    </source>
</evidence>
<gene>
    <name evidence="16" type="ORF">CB0940_04508</name>
    <name evidence="17" type="ORF">RHO25_006389</name>
</gene>
<dbReference type="GO" id="GO:0005886">
    <property type="term" value="C:plasma membrane"/>
    <property type="evidence" value="ECO:0007669"/>
    <property type="project" value="UniProtKB-SubCell"/>
</dbReference>
<dbReference type="EMBL" id="LKMD01000105">
    <property type="protein sequence ID" value="PIA93949.1"/>
    <property type="molecule type" value="Genomic_DNA"/>
</dbReference>
<evidence type="ECO:0000256" key="12">
    <source>
        <dbReference type="ARBA" id="ARBA00023242"/>
    </source>
</evidence>
<dbReference type="Pfam" id="PF12632">
    <property type="entry name" value="Vezatin"/>
    <property type="match status" value="1"/>
</dbReference>
<evidence type="ECO:0000256" key="5">
    <source>
        <dbReference type="ARBA" id="ARBA00018125"/>
    </source>
</evidence>
<evidence type="ECO:0000313" key="16">
    <source>
        <dbReference type="EMBL" id="PIA93949.1"/>
    </source>
</evidence>
<evidence type="ECO:0000256" key="2">
    <source>
        <dbReference type="ARBA" id="ARBA00004536"/>
    </source>
</evidence>
<dbReference type="GO" id="GO:0098609">
    <property type="term" value="P:cell-cell adhesion"/>
    <property type="evidence" value="ECO:0007669"/>
    <property type="project" value="InterPro"/>
</dbReference>